<evidence type="ECO:0000256" key="1">
    <source>
        <dbReference type="SAM" id="SignalP"/>
    </source>
</evidence>
<feature type="chain" id="PRO_5043875257" description="RxLR effector candidate protein" evidence="1">
    <location>
        <begin position="25"/>
        <end position="254"/>
    </location>
</feature>
<keyword evidence="1" id="KW-0732">Signal</keyword>
<dbReference type="AlphaFoldDB" id="A0AAV1VDH1"/>
<name>A0AAV1VDH1_9STRA</name>
<evidence type="ECO:0000313" key="2">
    <source>
        <dbReference type="EMBL" id="CAK7944118.1"/>
    </source>
</evidence>
<evidence type="ECO:0000313" key="3">
    <source>
        <dbReference type="Proteomes" id="UP001162060"/>
    </source>
</evidence>
<dbReference type="Proteomes" id="UP001162060">
    <property type="component" value="Unassembled WGS sequence"/>
</dbReference>
<accession>A0AAV1VDH1</accession>
<evidence type="ECO:0008006" key="4">
    <source>
        <dbReference type="Google" id="ProtNLM"/>
    </source>
</evidence>
<comment type="caution">
    <text evidence="2">The sequence shown here is derived from an EMBL/GenBank/DDBJ whole genome shotgun (WGS) entry which is preliminary data.</text>
</comment>
<protein>
    <recommendedName>
        <fullName evidence="4">RxLR effector candidate protein</fullName>
    </recommendedName>
</protein>
<gene>
    <name evidence="2" type="ORF">PM001_LOCUS29268</name>
</gene>
<dbReference type="EMBL" id="CAKLBY020000306">
    <property type="protein sequence ID" value="CAK7944118.1"/>
    <property type="molecule type" value="Genomic_DNA"/>
</dbReference>
<feature type="signal peptide" evidence="1">
    <location>
        <begin position="1"/>
        <end position="24"/>
    </location>
</feature>
<proteinExistence type="predicted"/>
<organism evidence="2 3">
    <name type="scientific">Peronospora matthiolae</name>
    <dbReference type="NCBI Taxonomy" id="2874970"/>
    <lineage>
        <taxon>Eukaryota</taxon>
        <taxon>Sar</taxon>
        <taxon>Stramenopiles</taxon>
        <taxon>Oomycota</taxon>
        <taxon>Peronosporomycetes</taxon>
        <taxon>Peronosporales</taxon>
        <taxon>Peronosporaceae</taxon>
        <taxon>Peronospora</taxon>
    </lineage>
</organism>
<sequence length="254" mass="28446">MRLSCLSATFISLGLLASVNPASCVAVRKIVAPGARALKHTTAKRMLRDDGKEQENRAAPIDVNADELFNIATRLAPAALESLETNLRGIPAVLSRSSETRFPFELYDAFQRELAKFRILLNSEQDTPPEAVFNLYSISVAFIASLRPRFAAGHFFEMSQIEADIMKVDVLTNYLSESNLAIMAHMSLDSSDARDIASRIQQALFIKWYRNSETLEAVEEKLKDGRTEDRLARVIAEPYIHFHAMRSRQLLEGA</sequence>
<reference evidence="2" key="1">
    <citation type="submission" date="2024-01" db="EMBL/GenBank/DDBJ databases">
        <authorList>
            <person name="Webb A."/>
        </authorList>
    </citation>
    <scope>NUCLEOTIDE SEQUENCE</scope>
    <source>
        <strain evidence="2">Pm1</strain>
    </source>
</reference>